<dbReference type="PANTHER" id="PTHR47660">
    <property type="entry name" value="TRANSCRIPTION FACTOR WITH C2H2 AND ZN(2)-CYS(6) DNA BINDING DOMAIN (EUROFUNG)-RELATED-RELATED"/>
    <property type="match status" value="1"/>
</dbReference>
<evidence type="ECO:0000313" key="8">
    <source>
        <dbReference type="Proteomes" id="UP001642406"/>
    </source>
</evidence>
<proteinExistence type="predicted"/>
<reference evidence="7 8" key="1">
    <citation type="submission" date="2024-01" db="EMBL/GenBank/DDBJ databases">
        <authorList>
            <person name="Allen C."/>
            <person name="Tagirdzhanova G."/>
        </authorList>
    </citation>
    <scope>NUCLEOTIDE SEQUENCE [LARGE SCALE GENOMIC DNA]</scope>
</reference>
<gene>
    <name evidence="7" type="ORF">SBRCBS47491_001216</name>
</gene>
<dbReference type="PANTHER" id="PTHR47660:SF2">
    <property type="entry name" value="TRANSCRIPTION FACTOR WITH C2H2 AND ZN(2)-CYS(6) DNA BINDING DOMAIN (EUROFUNG)"/>
    <property type="match status" value="1"/>
</dbReference>
<evidence type="ECO:0000256" key="1">
    <source>
        <dbReference type="ARBA" id="ARBA00022723"/>
    </source>
</evidence>
<evidence type="ECO:0000313" key="7">
    <source>
        <dbReference type="EMBL" id="CAK7211735.1"/>
    </source>
</evidence>
<dbReference type="EMBL" id="CAWUHC010000007">
    <property type="protein sequence ID" value="CAK7211735.1"/>
    <property type="molecule type" value="Genomic_DNA"/>
</dbReference>
<evidence type="ECO:0000256" key="4">
    <source>
        <dbReference type="ARBA" id="ARBA00023163"/>
    </source>
</evidence>
<name>A0ABP0AWS5_9PEZI</name>
<keyword evidence="4" id="KW-0804">Transcription</keyword>
<comment type="caution">
    <text evidence="7">The sequence shown here is derived from an EMBL/GenBank/DDBJ whole genome shotgun (WGS) entry which is preliminary data.</text>
</comment>
<evidence type="ECO:0000256" key="6">
    <source>
        <dbReference type="SAM" id="MobiDB-lite"/>
    </source>
</evidence>
<feature type="compositionally biased region" description="Low complexity" evidence="6">
    <location>
        <begin position="200"/>
        <end position="218"/>
    </location>
</feature>
<sequence>MAMLSCLPEVPPVRRTTNRTVTKASTMQRLEEVQAQLQHWYELSMAYYKANPGCAVTRCNLVLYHLISLNAVTNFPEVERLARREGVTGSFGANGGSMSISASTRHKRCIFLREEAVFHCGQVLRVLRQMPADRRPSWWSAALYRSVLILWADSVCHAEINADLQQQKAQQAAEPVNAAATGTSPAIIGSPVKATPVSHSPGLSPRSQGSRRSSSVVGDLTSNTGSVVAVDRVTPEDQSVIAYLWGGDGITAVLSHSDGSHFTLDTPSEILAYGVKRIDEAISTRISDGIRRKLLSLASNWGADVMI</sequence>
<keyword evidence="5" id="KW-0539">Nucleus</keyword>
<keyword evidence="3" id="KW-0805">Transcription regulation</keyword>
<organism evidence="7 8">
    <name type="scientific">Sporothrix bragantina</name>
    <dbReference type="NCBI Taxonomy" id="671064"/>
    <lineage>
        <taxon>Eukaryota</taxon>
        <taxon>Fungi</taxon>
        <taxon>Dikarya</taxon>
        <taxon>Ascomycota</taxon>
        <taxon>Pezizomycotina</taxon>
        <taxon>Sordariomycetes</taxon>
        <taxon>Sordariomycetidae</taxon>
        <taxon>Ophiostomatales</taxon>
        <taxon>Ophiostomataceae</taxon>
        <taxon>Sporothrix</taxon>
    </lineage>
</organism>
<keyword evidence="8" id="KW-1185">Reference proteome</keyword>
<dbReference type="Proteomes" id="UP001642406">
    <property type="component" value="Unassembled WGS sequence"/>
</dbReference>
<evidence type="ECO:0000256" key="2">
    <source>
        <dbReference type="ARBA" id="ARBA00022833"/>
    </source>
</evidence>
<evidence type="ECO:0000256" key="5">
    <source>
        <dbReference type="ARBA" id="ARBA00023242"/>
    </source>
</evidence>
<feature type="region of interest" description="Disordered" evidence="6">
    <location>
        <begin position="182"/>
        <end position="219"/>
    </location>
</feature>
<protein>
    <submittedName>
        <fullName evidence="7">Uncharacterized protein</fullName>
    </submittedName>
</protein>
<keyword evidence="2" id="KW-0862">Zinc</keyword>
<accession>A0ABP0AWS5</accession>
<evidence type="ECO:0000256" key="3">
    <source>
        <dbReference type="ARBA" id="ARBA00023015"/>
    </source>
</evidence>
<keyword evidence="1" id="KW-0479">Metal-binding</keyword>